<comment type="subcellular location">
    <subcellularLocation>
        <location evidence="1">Membrane</location>
        <topology evidence="1">Single-pass membrane protein</topology>
    </subcellularLocation>
</comment>
<feature type="compositionally biased region" description="Basic and acidic residues" evidence="5">
    <location>
        <begin position="1001"/>
        <end position="1012"/>
    </location>
</feature>
<protein>
    <submittedName>
        <fullName evidence="8">Uncharacterized protein</fullName>
    </submittedName>
</protein>
<dbReference type="InterPro" id="IPR051694">
    <property type="entry name" value="Immunoregulatory_rcpt-like"/>
</dbReference>
<evidence type="ECO:0000256" key="2">
    <source>
        <dbReference type="ARBA" id="ARBA00022692"/>
    </source>
</evidence>
<feature type="transmembrane region" description="Helical" evidence="6">
    <location>
        <begin position="456"/>
        <end position="478"/>
    </location>
</feature>
<feature type="region of interest" description="Disordered" evidence="5">
    <location>
        <begin position="942"/>
        <end position="1099"/>
    </location>
</feature>
<evidence type="ECO:0000256" key="4">
    <source>
        <dbReference type="ARBA" id="ARBA00023136"/>
    </source>
</evidence>
<evidence type="ECO:0000256" key="5">
    <source>
        <dbReference type="SAM" id="MobiDB-lite"/>
    </source>
</evidence>
<dbReference type="Proteomes" id="UP000770015">
    <property type="component" value="Unassembled WGS sequence"/>
</dbReference>
<keyword evidence="7" id="KW-0732">Signal</keyword>
<dbReference type="OrthoDB" id="205993at2759"/>
<keyword evidence="9" id="KW-1185">Reference proteome</keyword>
<keyword evidence="4 6" id="KW-0472">Membrane</keyword>
<feature type="chain" id="PRO_5040506876" evidence="7">
    <location>
        <begin position="26"/>
        <end position="1143"/>
    </location>
</feature>
<evidence type="ECO:0000313" key="8">
    <source>
        <dbReference type="EMBL" id="KAH6685712.1"/>
    </source>
</evidence>
<feature type="compositionally biased region" description="Basic and acidic residues" evidence="5">
    <location>
        <begin position="596"/>
        <end position="606"/>
    </location>
</feature>
<accession>A0A9P9AAS9</accession>
<feature type="region of interest" description="Disordered" evidence="5">
    <location>
        <begin position="672"/>
        <end position="825"/>
    </location>
</feature>
<feature type="compositionally biased region" description="Acidic residues" evidence="5">
    <location>
        <begin position="945"/>
        <end position="957"/>
    </location>
</feature>
<feature type="compositionally biased region" description="Basic and acidic residues" evidence="5">
    <location>
        <begin position="895"/>
        <end position="911"/>
    </location>
</feature>
<organism evidence="8 9">
    <name type="scientific">Plectosphaerella plurivora</name>
    <dbReference type="NCBI Taxonomy" id="936078"/>
    <lineage>
        <taxon>Eukaryota</taxon>
        <taxon>Fungi</taxon>
        <taxon>Dikarya</taxon>
        <taxon>Ascomycota</taxon>
        <taxon>Pezizomycotina</taxon>
        <taxon>Sordariomycetes</taxon>
        <taxon>Hypocreomycetidae</taxon>
        <taxon>Glomerellales</taxon>
        <taxon>Plectosphaerellaceae</taxon>
        <taxon>Plectosphaerella</taxon>
    </lineage>
</organism>
<feature type="compositionally biased region" description="Basic and acidic residues" evidence="5">
    <location>
        <begin position="1122"/>
        <end position="1133"/>
    </location>
</feature>
<feature type="compositionally biased region" description="Polar residues" evidence="5">
    <location>
        <begin position="1013"/>
        <end position="1022"/>
    </location>
</feature>
<feature type="region of interest" description="Disordered" evidence="5">
    <location>
        <begin position="1122"/>
        <end position="1143"/>
    </location>
</feature>
<dbReference type="GO" id="GO:0071944">
    <property type="term" value="C:cell periphery"/>
    <property type="evidence" value="ECO:0007669"/>
    <property type="project" value="UniProtKB-ARBA"/>
</dbReference>
<evidence type="ECO:0000256" key="7">
    <source>
        <dbReference type="SAM" id="SignalP"/>
    </source>
</evidence>
<dbReference type="PANTHER" id="PTHR15549:SF27">
    <property type="entry name" value="CHITIN-BINDING TYPE-1 DOMAIN-CONTAINING PROTEIN"/>
    <property type="match status" value="1"/>
</dbReference>
<feature type="compositionally biased region" description="Low complexity" evidence="5">
    <location>
        <begin position="717"/>
        <end position="738"/>
    </location>
</feature>
<evidence type="ECO:0000256" key="6">
    <source>
        <dbReference type="SAM" id="Phobius"/>
    </source>
</evidence>
<dbReference type="PANTHER" id="PTHR15549">
    <property type="entry name" value="PAIRED IMMUNOGLOBULIN-LIKE TYPE 2 RECEPTOR"/>
    <property type="match status" value="1"/>
</dbReference>
<keyword evidence="3 6" id="KW-1133">Transmembrane helix</keyword>
<feature type="compositionally biased region" description="Low complexity" evidence="5">
    <location>
        <begin position="847"/>
        <end position="864"/>
    </location>
</feature>
<evidence type="ECO:0000256" key="1">
    <source>
        <dbReference type="ARBA" id="ARBA00004167"/>
    </source>
</evidence>
<keyword evidence="2 6" id="KW-0812">Transmembrane</keyword>
<feature type="region of interest" description="Disordered" evidence="5">
    <location>
        <begin position="568"/>
        <end position="651"/>
    </location>
</feature>
<feature type="compositionally biased region" description="Low complexity" evidence="5">
    <location>
        <begin position="1030"/>
        <end position="1041"/>
    </location>
</feature>
<comment type="caution">
    <text evidence="8">The sequence shown here is derived from an EMBL/GenBank/DDBJ whole genome shotgun (WGS) entry which is preliminary data.</text>
</comment>
<reference evidence="8" key="1">
    <citation type="journal article" date="2021" name="Nat. Commun.">
        <title>Genetic determinants of endophytism in the Arabidopsis root mycobiome.</title>
        <authorList>
            <person name="Mesny F."/>
            <person name="Miyauchi S."/>
            <person name="Thiergart T."/>
            <person name="Pickel B."/>
            <person name="Atanasova L."/>
            <person name="Karlsson M."/>
            <person name="Huettel B."/>
            <person name="Barry K.W."/>
            <person name="Haridas S."/>
            <person name="Chen C."/>
            <person name="Bauer D."/>
            <person name="Andreopoulos W."/>
            <person name="Pangilinan J."/>
            <person name="LaButti K."/>
            <person name="Riley R."/>
            <person name="Lipzen A."/>
            <person name="Clum A."/>
            <person name="Drula E."/>
            <person name="Henrissat B."/>
            <person name="Kohler A."/>
            <person name="Grigoriev I.V."/>
            <person name="Martin F.M."/>
            <person name="Hacquard S."/>
        </authorList>
    </citation>
    <scope>NUCLEOTIDE SEQUENCE</scope>
    <source>
        <strain evidence="8">MPI-SDFR-AT-0117</strain>
    </source>
</reference>
<name>A0A9P9AAS9_9PEZI</name>
<sequence length="1143" mass="122813">MTPLRPAAIRTAASTALLLSTLASAAQRLPYVQTTILIPELTGAQDNSSDVAYIFRTTEDAGVELLSLDIAESVGADSKLSTLSSELPFLDNASDTTTFLPSVADNGTIMVQAGDCQSPDTYRVWTYTPSDLAANTGADPGTWRELEASVSNSDGVDVGPNFLGASISYSSILAPEMSDPILYSFGGMCATPGSDVATWQSDATYSNQMVRLSRDDGSSGYTASFPSGRGPSFPEAGFSFTPLAPSITNRSNTIMQQRTYVMLGGHTDTAFINMSRAAVWSLPEESWSFLSINEPGSHDLGTELAVKGITARADTTTVDSRSGHTATLNEAGDAVIVLGGWIGSVSQAAQPQLVILSIGSTFGDWSWTIPDQQPDQGIYGHGAALLPGNVMMIYGGYEISESTSKRKRQDSGGSPRFLNLTSMAWTTSYTNPTYNAADSDQGSSQGSSNSGEMKKIGLGVGFGVGFIAILGAVLVWFCHRRRRQRKKQERDAAVRGLAQDATRFLHGDEMMESDSPWTNSAWYTGGHDPYDTGVRSLGYQSLRESRNNLGGPPPLTLNIPRKPLARTSRAGYQPAGSLSAPGRIHPIYEDDEDGHDEAGLARDHDIGPGTPTSPTYSDPFATPTGNITSVSLPPILIPPNRAALTPSPERRHIDPEVQDWQTDIDAAEALLSSMPPKSRSANNHGRISPTRRPSMRSARSNTPGILGDDERTGSGLSDSNRSFMSSNISRSGSSSGRGQTLLGGPFGTANATNDSRAGTSGSSSSCSNNTYSTAKSNFQTLQAEGPSLLRRGERSNSHRRGSSYQHEEDEDDGLMPGSPSKNKPRRQLNWLGSIRRVFSVGGHANTSSSSGISSRSISPIRPSSMDGYDEDAEPRALGLNEMGGAELLRRKQGRKAWDEKEGESSGKRPDDRVEDDWDIERAIEKRLVQVMFTVPKEKLRVVNADENEADHQEEEVVLVDPEKDGDIALQKPVEGPSDPEKAAMYERDVPTPEPLRITKKKSSDSDKLREQENASPVLSPTLFQPPDMEPSSSSSAPTAASELVRPDLPAAEDAAWTAPRGRGLRLPTTDDALRLSPQPSPRADSFADDVSVGVSEPRPSLTLHTAEAVRFERPRTRVLDMVENFETKSRESSPGKSPRAGRS</sequence>
<proteinExistence type="predicted"/>
<dbReference type="AlphaFoldDB" id="A0A9P9AAS9"/>
<gene>
    <name evidence="8" type="ORF">F5X68DRAFT_16516</name>
</gene>
<dbReference type="InterPro" id="IPR011043">
    <property type="entry name" value="Gal_Oxase/kelch_b-propeller"/>
</dbReference>
<evidence type="ECO:0000313" key="9">
    <source>
        <dbReference type="Proteomes" id="UP000770015"/>
    </source>
</evidence>
<evidence type="ECO:0000256" key="3">
    <source>
        <dbReference type="ARBA" id="ARBA00022989"/>
    </source>
</evidence>
<dbReference type="Gene3D" id="2.120.10.80">
    <property type="entry name" value="Kelch-type beta propeller"/>
    <property type="match status" value="1"/>
</dbReference>
<feature type="compositionally biased region" description="Basic and acidic residues" evidence="5">
    <location>
        <begin position="978"/>
        <end position="990"/>
    </location>
</feature>
<feature type="signal peptide" evidence="7">
    <location>
        <begin position="1"/>
        <end position="25"/>
    </location>
</feature>
<feature type="region of interest" description="Disordered" evidence="5">
    <location>
        <begin position="842"/>
        <end position="916"/>
    </location>
</feature>
<feature type="compositionally biased region" description="Low complexity" evidence="5">
    <location>
        <begin position="755"/>
        <end position="774"/>
    </location>
</feature>
<dbReference type="InterPro" id="IPR015915">
    <property type="entry name" value="Kelch-typ_b-propeller"/>
</dbReference>
<dbReference type="GO" id="GO:0016020">
    <property type="term" value="C:membrane"/>
    <property type="evidence" value="ECO:0007669"/>
    <property type="project" value="UniProtKB-SubCell"/>
</dbReference>
<dbReference type="EMBL" id="JAGSXJ010000014">
    <property type="protein sequence ID" value="KAH6685712.1"/>
    <property type="molecule type" value="Genomic_DNA"/>
</dbReference>
<dbReference type="SUPFAM" id="SSF50965">
    <property type="entry name" value="Galactose oxidase, central domain"/>
    <property type="match status" value="1"/>
</dbReference>